<organism evidence="2 3">
    <name type="scientific">Anaerocolumna chitinilytica</name>
    <dbReference type="NCBI Taxonomy" id="1727145"/>
    <lineage>
        <taxon>Bacteria</taxon>
        <taxon>Bacillati</taxon>
        <taxon>Bacillota</taxon>
        <taxon>Clostridia</taxon>
        <taxon>Lachnospirales</taxon>
        <taxon>Lachnospiraceae</taxon>
        <taxon>Anaerocolumna</taxon>
    </lineage>
</organism>
<evidence type="ECO:0000259" key="1">
    <source>
        <dbReference type="PROSITE" id="PS51186"/>
    </source>
</evidence>
<dbReference type="PROSITE" id="PS51186">
    <property type="entry name" value="GNAT"/>
    <property type="match status" value="1"/>
</dbReference>
<dbReference type="Gene3D" id="3.40.630.30">
    <property type="match status" value="1"/>
</dbReference>
<proteinExistence type="predicted"/>
<reference evidence="2 3" key="2">
    <citation type="submission" date="2020-08" db="EMBL/GenBank/DDBJ databases">
        <authorList>
            <person name="Ueki A."/>
            <person name="Tonouchi A."/>
        </authorList>
    </citation>
    <scope>NUCLEOTIDE SEQUENCE [LARGE SCALE GENOMIC DNA]</scope>
    <source>
        <strain evidence="2 3">CTTW</strain>
    </source>
</reference>
<sequence length="186" mass="21694">MGIVYEADRIAIRELELEDTELFAIWWNNGELMKDVGFRTGMGITAASLEEDFATEIADKDPFRKRRRYVVVDKKKHLPLGELVYGNLDMEKRSCGIGLKICEISQQGKGLGYETLIAFMKYLDNKFTLKVYEIDTLADNIRAYSLYKKVGFHDVKTVEKFWADQDGIFHDLIFMELKREEFFNVH</sequence>
<reference evidence="2 3" key="1">
    <citation type="submission" date="2020-08" db="EMBL/GenBank/DDBJ databases">
        <title>Draft genome sequencing of an Anaerocolumna strain isolated from anoxic soil subjected to BSD treatment.</title>
        <authorList>
            <person name="Uek A."/>
            <person name="Tonouchi A."/>
        </authorList>
    </citation>
    <scope>NUCLEOTIDE SEQUENCE [LARGE SCALE GENOMIC DNA]</scope>
    <source>
        <strain evidence="2 3">CTTW</strain>
    </source>
</reference>
<dbReference type="PANTHER" id="PTHR43415">
    <property type="entry name" value="SPERMIDINE N(1)-ACETYLTRANSFERASE"/>
    <property type="match status" value="1"/>
</dbReference>
<name>A0A7I8DN40_9FIRM</name>
<dbReference type="EMBL" id="AP023368">
    <property type="protein sequence ID" value="BCJ99799.1"/>
    <property type="molecule type" value="Genomic_DNA"/>
</dbReference>
<keyword evidence="3" id="KW-1185">Reference proteome</keyword>
<dbReference type="SUPFAM" id="SSF55729">
    <property type="entry name" value="Acyl-CoA N-acyltransferases (Nat)"/>
    <property type="match status" value="1"/>
</dbReference>
<dbReference type="KEGG" id="acht:bsdcttw_28400"/>
<protein>
    <recommendedName>
        <fullName evidence="1">N-acetyltransferase domain-containing protein</fullName>
    </recommendedName>
</protein>
<gene>
    <name evidence="2" type="ORF">bsdcttw_28400</name>
</gene>
<evidence type="ECO:0000313" key="2">
    <source>
        <dbReference type="EMBL" id="BCJ99799.1"/>
    </source>
</evidence>
<dbReference type="Proteomes" id="UP000515703">
    <property type="component" value="Chromosome"/>
</dbReference>
<feature type="domain" description="N-acetyltransferase" evidence="1">
    <location>
        <begin position="10"/>
        <end position="180"/>
    </location>
</feature>
<dbReference type="PANTHER" id="PTHR43415:SF3">
    <property type="entry name" value="GNAT-FAMILY ACETYLTRANSFERASE"/>
    <property type="match status" value="1"/>
</dbReference>
<evidence type="ECO:0000313" key="3">
    <source>
        <dbReference type="Proteomes" id="UP000515703"/>
    </source>
</evidence>
<accession>A0A7I8DN40</accession>
<dbReference type="InterPro" id="IPR000182">
    <property type="entry name" value="GNAT_dom"/>
</dbReference>
<dbReference type="AlphaFoldDB" id="A0A7I8DN40"/>
<dbReference type="GO" id="GO:0016747">
    <property type="term" value="F:acyltransferase activity, transferring groups other than amino-acyl groups"/>
    <property type="evidence" value="ECO:0007669"/>
    <property type="project" value="InterPro"/>
</dbReference>
<dbReference type="Pfam" id="PF13302">
    <property type="entry name" value="Acetyltransf_3"/>
    <property type="match status" value="1"/>
</dbReference>
<dbReference type="InterPro" id="IPR016181">
    <property type="entry name" value="Acyl_CoA_acyltransferase"/>
</dbReference>
<dbReference type="RefSeq" id="WP_185255529.1">
    <property type="nucleotide sequence ID" value="NZ_AP023368.1"/>
</dbReference>